<name>A0A2N3HUK4_9BACT</name>
<keyword evidence="1" id="KW-0472">Membrane</keyword>
<sequence>MGYISVSFKINRKNRNTATNSQGCVRNKNKSKYLMEKIFRIEKKKNLIVTPDYIALSSNKFEDYTEMKKKSEMISQKKDFQIINKKDLYGIVFNEKGNTIKLSYASETEVNDMIKLIPSDNSELKELADSIGSIFEMELKTKTENKAKYLTLNSIKILFVCLFSYLIVTASINMQQGTEYEFSGKQKGLSKLFMLFIDTIGPIGTSIFCALAIGYYSYKLIKRYKNPAIDFEFKKIIHKTT</sequence>
<evidence type="ECO:0000313" key="3">
    <source>
        <dbReference type="Proteomes" id="UP000233535"/>
    </source>
</evidence>
<feature type="transmembrane region" description="Helical" evidence="1">
    <location>
        <begin position="192"/>
        <end position="216"/>
    </location>
</feature>
<dbReference type="EMBL" id="MVDD01000012">
    <property type="protein sequence ID" value="PKQ61744.1"/>
    <property type="molecule type" value="Genomic_DNA"/>
</dbReference>
<organism evidence="2 3">
    <name type="scientific">Labilibaculum filiforme</name>
    <dbReference type="NCBI Taxonomy" id="1940526"/>
    <lineage>
        <taxon>Bacteria</taxon>
        <taxon>Pseudomonadati</taxon>
        <taxon>Bacteroidota</taxon>
        <taxon>Bacteroidia</taxon>
        <taxon>Marinilabiliales</taxon>
        <taxon>Marinifilaceae</taxon>
        <taxon>Labilibaculum</taxon>
    </lineage>
</organism>
<reference evidence="2 3" key="1">
    <citation type="journal article" date="2017" name="Front. Microbiol.">
        <title>Labilibaculum manganireducens gen. nov., sp. nov. and Labilibaculum filiforme sp. nov., Novel Bacteroidetes Isolated from Subsurface Sediments of the Baltic Sea.</title>
        <authorList>
            <person name="Vandieken V."/>
            <person name="Marshall I.P."/>
            <person name="Niemann H."/>
            <person name="Engelen B."/>
            <person name="Cypionka H."/>
        </authorList>
    </citation>
    <scope>NUCLEOTIDE SEQUENCE [LARGE SCALE GENOMIC DNA]</scope>
    <source>
        <strain evidence="2 3">59.16B</strain>
    </source>
</reference>
<feature type="transmembrane region" description="Helical" evidence="1">
    <location>
        <begin position="149"/>
        <end position="172"/>
    </location>
</feature>
<accession>A0A2N3HUK4</accession>
<evidence type="ECO:0000313" key="2">
    <source>
        <dbReference type="EMBL" id="PKQ61744.1"/>
    </source>
</evidence>
<dbReference type="AlphaFoldDB" id="A0A2N3HUK4"/>
<keyword evidence="1" id="KW-0812">Transmembrane</keyword>
<protein>
    <submittedName>
        <fullName evidence="2">Uncharacterized protein</fullName>
    </submittedName>
</protein>
<gene>
    <name evidence="2" type="ORF">BZG02_15090</name>
</gene>
<comment type="caution">
    <text evidence="2">The sequence shown here is derived from an EMBL/GenBank/DDBJ whole genome shotgun (WGS) entry which is preliminary data.</text>
</comment>
<evidence type="ECO:0000256" key="1">
    <source>
        <dbReference type="SAM" id="Phobius"/>
    </source>
</evidence>
<proteinExistence type="predicted"/>
<keyword evidence="1" id="KW-1133">Transmembrane helix</keyword>
<keyword evidence="3" id="KW-1185">Reference proteome</keyword>
<dbReference type="Proteomes" id="UP000233535">
    <property type="component" value="Unassembled WGS sequence"/>
</dbReference>